<evidence type="ECO:0000256" key="1">
    <source>
        <dbReference type="SAM" id="MobiDB-lite"/>
    </source>
</evidence>
<dbReference type="EMBL" id="MU857608">
    <property type="protein sequence ID" value="KAK4251060.1"/>
    <property type="molecule type" value="Genomic_DNA"/>
</dbReference>
<keyword evidence="3" id="KW-1185">Reference proteome</keyword>
<dbReference type="AlphaFoldDB" id="A0AAN7HTR2"/>
<evidence type="ECO:0000313" key="2">
    <source>
        <dbReference type="EMBL" id="KAK4251060.1"/>
    </source>
</evidence>
<reference evidence="2" key="2">
    <citation type="submission" date="2023-05" db="EMBL/GenBank/DDBJ databases">
        <authorList>
            <consortium name="Lawrence Berkeley National Laboratory"/>
            <person name="Steindorff A."/>
            <person name="Hensen N."/>
            <person name="Bonometti L."/>
            <person name="Westerberg I."/>
            <person name="Brannstrom I.O."/>
            <person name="Guillou S."/>
            <person name="Cros-Aarteil S."/>
            <person name="Calhoun S."/>
            <person name="Haridas S."/>
            <person name="Kuo A."/>
            <person name="Mondo S."/>
            <person name="Pangilinan J."/>
            <person name="Riley R."/>
            <person name="Labutti K."/>
            <person name="Andreopoulos B."/>
            <person name="Lipzen A."/>
            <person name="Chen C."/>
            <person name="Yanf M."/>
            <person name="Daum C."/>
            <person name="Ng V."/>
            <person name="Clum A."/>
            <person name="Ohm R."/>
            <person name="Martin F."/>
            <person name="Silar P."/>
            <person name="Natvig D."/>
            <person name="Lalanne C."/>
            <person name="Gautier V."/>
            <person name="Ament-Velasquez S.L."/>
            <person name="Kruys A."/>
            <person name="Hutchinson M.I."/>
            <person name="Powell A.J."/>
            <person name="Barry K."/>
            <person name="Miller A.N."/>
            <person name="Grigoriev I.V."/>
            <person name="Debuchy R."/>
            <person name="Gladieux P."/>
            <person name="Thoren M.H."/>
            <person name="Johannesson H."/>
        </authorList>
    </citation>
    <scope>NUCLEOTIDE SEQUENCE</scope>
    <source>
        <strain evidence="2">CBS 359.72</strain>
    </source>
</reference>
<accession>A0AAN7HTR2</accession>
<dbReference type="Proteomes" id="UP001303647">
    <property type="component" value="Unassembled WGS sequence"/>
</dbReference>
<protein>
    <submittedName>
        <fullName evidence="2">Uncharacterized protein</fullName>
    </submittedName>
</protein>
<name>A0AAN7HTR2_9PEZI</name>
<organism evidence="2 3">
    <name type="scientific">Corynascus novoguineensis</name>
    <dbReference type="NCBI Taxonomy" id="1126955"/>
    <lineage>
        <taxon>Eukaryota</taxon>
        <taxon>Fungi</taxon>
        <taxon>Dikarya</taxon>
        <taxon>Ascomycota</taxon>
        <taxon>Pezizomycotina</taxon>
        <taxon>Sordariomycetes</taxon>
        <taxon>Sordariomycetidae</taxon>
        <taxon>Sordariales</taxon>
        <taxon>Chaetomiaceae</taxon>
        <taxon>Corynascus</taxon>
    </lineage>
</organism>
<sequence>MGGKTWSREEEEYYWLQLVPHSPKRLGEDIIKNEEKDWHWVGQMMTQYMGDKARREYTYLCVCKCSFTLSNPIVRWQQWLQKQKAKDLRMRQEAGNASKSDANLSGESSADRADSPIEVVSTGGLNTSIAINCQYHTTPYQGHAPSSQPTVPSARTGFDFPNFLPSPSPSHPRQFSANHNRLVTTELGDNGMFATQQPVSWMNAAAPHWGYGCRHC</sequence>
<proteinExistence type="predicted"/>
<feature type="region of interest" description="Disordered" evidence="1">
    <location>
        <begin position="90"/>
        <end position="114"/>
    </location>
</feature>
<evidence type="ECO:0000313" key="3">
    <source>
        <dbReference type="Proteomes" id="UP001303647"/>
    </source>
</evidence>
<feature type="compositionally biased region" description="Polar residues" evidence="1">
    <location>
        <begin position="95"/>
        <end position="108"/>
    </location>
</feature>
<reference evidence="2" key="1">
    <citation type="journal article" date="2023" name="Mol. Phylogenet. Evol.">
        <title>Genome-scale phylogeny and comparative genomics of the fungal order Sordariales.</title>
        <authorList>
            <person name="Hensen N."/>
            <person name="Bonometti L."/>
            <person name="Westerberg I."/>
            <person name="Brannstrom I.O."/>
            <person name="Guillou S."/>
            <person name="Cros-Aarteil S."/>
            <person name="Calhoun S."/>
            <person name="Haridas S."/>
            <person name="Kuo A."/>
            <person name="Mondo S."/>
            <person name="Pangilinan J."/>
            <person name="Riley R."/>
            <person name="LaButti K."/>
            <person name="Andreopoulos B."/>
            <person name="Lipzen A."/>
            <person name="Chen C."/>
            <person name="Yan M."/>
            <person name="Daum C."/>
            <person name="Ng V."/>
            <person name="Clum A."/>
            <person name="Steindorff A."/>
            <person name="Ohm R.A."/>
            <person name="Martin F."/>
            <person name="Silar P."/>
            <person name="Natvig D.O."/>
            <person name="Lalanne C."/>
            <person name="Gautier V."/>
            <person name="Ament-Velasquez S.L."/>
            <person name="Kruys A."/>
            <person name="Hutchinson M.I."/>
            <person name="Powell A.J."/>
            <person name="Barry K."/>
            <person name="Miller A.N."/>
            <person name="Grigoriev I.V."/>
            <person name="Debuchy R."/>
            <person name="Gladieux P."/>
            <person name="Hiltunen Thoren M."/>
            <person name="Johannesson H."/>
        </authorList>
    </citation>
    <scope>NUCLEOTIDE SEQUENCE</scope>
    <source>
        <strain evidence="2">CBS 359.72</strain>
    </source>
</reference>
<gene>
    <name evidence="2" type="ORF">C7999DRAFT_11247</name>
</gene>
<comment type="caution">
    <text evidence="2">The sequence shown here is derived from an EMBL/GenBank/DDBJ whole genome shotgun (WGS) entry which is preliminary data.</text>
</comment>